<evidence type="ECO:0000256" key="1">
    <source>
        <dbReference type="ARBA" id="ARBA00004328"/>
    </source>
</evidence>
<accession>A0A8S5P2D4</accession>
<dbReference type="GO" id="GO:0044423">
    <property type="term" value="C:virion component"/>
    <property type="evidence" value="ECO:0007669"/>
    <property type="project" value="UniProtKB-KW"/>
</dbReference>
<keyword evidence="2" id="KW-0946">Virion</keyword>
<dbReference type="Pfam" id="PF05065">
    <property type="entry name" value="Phage_capsid"/>
    <property type="match status" value="1"/>
</dbReference>
<comment type="subcellular location">
    <subcellularLocation>
        <location evidence="1">Virion</location>
    </subcellularLocation>
</comment>
<dbReference type="SUPFAM" id="SSF56563">
    <property type="entry name" value="Major capsid protein gp5"/>
    <property type="match status" value="1"/>
</dbReference>
<evidence type="ECO:0000259" key="3">
    <source>
        <dbReference type="Pfam" id="PF05065"/>
    </source>
</evidence>
<organism evidence="4">
    <name type="scientific">Siphoviridae sp. ctEqU3</name>
    <dbReference type="NCBI Taxonomy" id="2825399"/>
    <lineage>
        <taxon>Viruses</taxon>
        <taxon>Duplodnaviria</taxon>
        <taxon>Heunggongvirae</taxon>
        <taxon>Uroviricota</taxon>
        <taxon>Caudoviricetes</taxon>
    </lineage>
</organism>
<sequence>MNNLRRDLVDLTTQRTARLEAAQAALDAGNQADYDSAMADVRDFNGRIQNIQDLITEQDRQIMAAPAPAGAEARDMAEERGHALMTGKAVTFTADETRRAVMNSITLATGTLVEPTGAGSTIRDPLGNVVSSIVDQVYVQNLTGMGSFLEPYVISEIDAKGGKVTTNAGKARTTSADPTFGVAKISPYELNVTQFVDRNISRLSPADYYTKIYNMAMRAMRRKLAALIVNGDGQASPDMFGIKNAKNVAGAGIAASVDVSSIDENLLDDLFFSYGSDEAIGQNARLLLNKADLKAIGKLRNSDKQRVFKINPATGNPNVGTIEDGGNIVPYTIVSDLTALSASTAGSAAIQTMLYGDPANYELGLFGDYTVRVDDSVKAVERMVTILGDAMVGGNLIVDKGFVIANLPKSGG</sequence>
<dbReference type="NCBIfam" id="TIGR01554">
    <property type="entry name" value="major_cap_HK97"/>
    <property type="match status" value="1"/>
</dbReference>
<protein>
    <submittedName>
        <fullName evidence="4">Major capsid protein</fullName>
    </submittedName>
</protein>
<feature type="domain" description="Phage capsid-like C-terminal" evidence="3">
    <location>
        <begin position="158"/>
        <end position="405"/>
    </location>
</feature>
<evidence type="ECO:0000256" key="2">
    <source>
        <dbReference type="ARBA" id="ARBA00022844"/>
    </source>
</evidence>
<reference evidence="4" key="1">
    <citation type="journal article" date="2021" name="Proc. Natl. Acad. Sci. U.S.A.">
        <title>A Catalog of Tens of Thousands of Viruses from Human Metagenomes Reveals Hidden Associations with Chronic Diseases.</title>
        <authorList>
            <person name="Tisza M.J."/>
            <person name="Buck C.B."/>
        </authorList>
    </citation>
    <scope>NUCLEOTIDE SEQUENCE</scope>
    <source>
        <strain evidence="4">CtEqU3</strain>
    </source>
</reference>
<dbReference type="InterPro" id="IPR024455">
    <property type="entry name" value="Phage_capsid"/>
</dbReference>
<evidence type="ECO:0000313" key="4">
    <source>
        <dbReference type="EMBL" id="DAE00800.1"/>
    </source>
</evidence>
<dbReference type="EMBL" id="BK015311">
    <property type="protein sequence ID" value="DAE00800.1"/>
    <property type="molecule type" value="Genomic_DNA"/>
</dbReference>
<dbReference type="InterPro" id="IPR054612">
    <property type="entry name" value="Phage_capsid-like_C"/>
</dbReference>
<proteinExistence type="predicted"/>
<name>A0A8S5P2D4_9CAUD</name>